<reference evidence="3 4" key="1">
    <citation type="submission" date="2024-01" db="EMBL/GenBank/DDBJ databases">
        <title>A draft genome for a cacao thread blight-causing isolate of Paramarasmius palmivorus.</title>
        <authorList>
            <person name="Baruah I.K."/>
            <person name="Bukari Y."/>
            <person name="Amoako-Attah I."/>
            <person name="Meinhardt L.W."/>
            <person name="Bailey B.A."/>
            <person name="Cohen S.P."/>
        </authorList>
    </citation>
    <scope>NUCLEOTIDE SEQUENCE [LARGE SCALE GENOMIC DNA]</scope>
    <source>
        <strain evidence="3 4">GH-12</strain>
    </source>
</reference>
<organism evidence="3 4">
    <name type="scientific">Paramarasmius palmivorus</name>
    <dbReference type="NCBI Taxonomy" id="297713"/>
    <lineage>
        <taxon>Eukaryota</taxon>
        <taxon>Fungi</taxon>
        <taxon>Dikarya</taxon>
        <taxon>Basidiomycota</taxon>
        <taxon>Agaricomycotina</taxon>
        <taxon>Agaricomycetes</taxon>
        <taxon>Agaricomycetidae</taxon>
        <taxon>Agaricales</taxon>
        <taxon>Marasmiineae</taxon>
        <taxon>Marasmiaceae</taxon>
        <taxon>Paramarasmius</taxon>
    </lineage>
</organism>
<evidence type="ECO:0000256" key="1">
    <source>
        <dbReference type="SAM" id="MobiDB-lite"/>
    </source>
</evidence>
<dbReference type="Gene3D" id="3.20.20.80">
    <property type="entry name" value="Glycosidases"/>
    <property type="match status" value="1"/>
</dbReference>
<dbReference type="CDD" id="cd11577">
    <property type="entry name" value="GH71"/>
    <property type="match status" value="1"/>
</dbReference>
<comment type="caution">
    <text evidence="3">The sequence shown here is derived from an EMBL/GenBank/DDBJ whole genome shotgun (WGS) entry which is preliminary data.</text>
</comment>
<evidence type="ECO:0000313" key="4">
    <source>
        <dbReference type="Proteomes" id="UP001383192"/>
    </source>
</evidence>
<evidence type="ECO:0000256" key="2">
    <source>
        <dbReference type="SAM" id="SignalP"/>
    </source>
</evidence>
<keyword evidence="2" id="KW-0732">Signal</keyword>
<dbReference type="InterPro" id="IPR005197">
    <property type="entry name" value="Glyco_hydro_71"/>
</dbReference>
<feature type="region of interest" description="Disordered" evidence="1">
    <location>
        <begin position="29"/>
        <end position="50"/>
    </location>
</feature>
<keyword evidence="4" id="KW-1185">Reference proteome</keyword>
<evidence type="ECO:0008006" key="5">
    <source>
        <dbReference type="Google" id="ProtNLM"/>
    </source>
</evidence>
<proteinExistence type="predicted"/>
<dbReference type="Pfam" id="PF03659">
    <property type="entry name" value="Glyco_hydro_71"/>
    <property type="match status" value="1"/>
</dbReference>
<dbReference type="EMBL" id="JAYKXP010000006">
    <property type="protein sequence ID" value="KAK7056687.1"/>
    <property type="molecule type" value="Genomic_DNA"/>
</dbReference>
<feature type="compositionally biased region" description="Polar residues" evidence="1">
    <location>
        <begin position="34"/>
        <end position="49"/>
    </location>
</feature>
<feature type="chain" id="PRO_5043866659" description="Glycoside hydrolase family 71 protein" evidence="2">
    <location>
        <begin position="24"/>
        <end position="522"/>
    </location>
</feature>
<gene>
    <name evidence="3" type="ORF">VNI00_002404</name>
</gene>
<sequence>MLAFLLFCVTPFYFLLLISLGETRTTRRKHETLSQELGTTQRSSKQPNLETRDVNGTKYVFMHIIVGSAYKLLLMIPTSLKVPPILHKTRKMVLTLDMSSLLKTPNRYNYNYSHWVSDFQMMKNYSIDAAALNIGKTGDWQHQQILSAYDAATAVGFSVFISFDYTSFDCNTTTTISYVNENKNKPSQFKVNGKPFISSFSGYCLGASGWMTVKNSTGGYLMPFIYGQDDQQLKSTGTWGFLDSWLCWGCAWPQGNYSKNTNDDMYYYSILGKRLAYTVSPWFYTHYSKDNRYLRGDDWLINTRWEEIVQMRDNITFVEMVAWNDFGESSYMGPLSSGLAPDGTTWISNMPHNPWLDLSKWYITAYKTGTYPPVTQDGIYYWLRPHPASIQASNDPLPKPTGWNWTQDTLWAVVFCTGTPCSATLKVGTVSQQFNGLVVGVNKIKLLLAGPGSVTVQMQRNGQLVVNDTPSDFQYRNTTVTYNYNAYVRYAGGTAPVVKTSNTVVGLTLGLDTGSLLDGSVV</sequence>
<feature type="signal peptide" evidence="2">
    <location>
        <begin position="1"/>
        <end position="23"/>
    </location>
</feature>
<protein>
    <recommendedName>
        <fullName evidence="5">Glycoside hydrolase family 71 protein</fullName>
    </recommendedName>
</protein>
<dbReference type="AlphaFoldDB" id="A0AAW0DXX0"/>
<evidence type="ECO:0000313" key="3">
    <source>
        <dbReference type="EMBL" id="KAK7056687.1"/>
    </source>
</evidence>
<accession>A0AAW0DXX0</accession>
<name>A0AAW0DXX0_9AGAR</name>
<dbReference type="GO" id="GO:0051118">
    <property type="term" value="F:glucan endo-1,3-alpha-glucosidase activity"/>
    <property type="evidence" value="ECO:0007669"/>
    <property type="project" value="InterPro"/>
</dbReference>
<dbReference type="Proteomes" id="UP001383192">
    <property type="component" value="Unassembled WGS sequence"/>
</dbReference>